<dbReference type="OMA" id="NGHYPID"/>
<dbReference type="FunFam" id="3.30.1370.210:FF:000009">
    <property type="entry name" value="Zinc finger CCCH domain-containing protein 66"/>
    <property type="match status" value="1"/>
</dbReference>
<dbReference type="SMART" id="SM00356">
    <property type="entry name" value="ZnF_C3H1"/>
    <property type="match status" value="2"/>
</dbReference>
<keyword evidence="2" id="KW-0677">Repeat</keyword>
<dbReference type="InterPro" id="IPR036770">
    <property type="entry name" value="Ankyrin_rpt-contain_sf"/>
</dbReference>
<reference evidence="10" key="2">
    <citation type="submission" date="2019-01" db="UniProtKB">
        <authorList>
            <consortium name="EnsemblPlants"/>
        </authorList>
    </citation>
    <scope>IDENTIFICATION</scope>
    <source>
        <strain evidence="10">cv. Heinz 1706</strain>
    </source>
</reference>
<dbReference type="PANTHER" id="PTHR14493">
    <property type="entry name" value="UNKEMPT FAMILY MEMBER"/>
    <property type="match status" value="1"/>
</dbReference>
<dbReference type="GO" id="GO:0006355">
    <property type="term" value="P:regulation of DNA-templated transcription"/>
    <property type="evidence" value="ECO:0007669"/>
    <property type="project" value="UniProtKB-ARBA"/>
</dbReference>
<dbReference type="Pfam" id="PF12796">
    <property type="entry name" value="Ank_2"/>
    <property type="match status" value="1"/>
</dbReference>
<keyword evidence="5" id="KW-0238">DNA-binding</keyword>
<protein>
    <recommendedName>
        <fullName evidence="9">C3H1-type domain-containing protein</fullName>
    </recommendedName>
</protein>
<dbReference type="PROSITE" id="PS50297">
    <property type="entry name" value="ANK_REP_REGION"/>
    <property type="match status" value="1"/>
</dbReference>
<evidence type="ECO:0000256" key="3">
    <source>
        <dbReference type="ARBA" id="ARBA00022771"/>
    </source>
</evidence>
<dbReference type="EnsemblPlants" id="Solyc10g080260.2.1">
    <property type="protein sequence ID" value="Solyc10g080260.2.1"/>
    <property type="gene ID" value="Solyc10g080260.2"/>
</dbReference>
<evidence type="ECO:0000313" key="10">
    <source>
        <dbReference type="EnsemblPlants" id="Solyc10g080260.2.1"/>
    </source>
</evidence>
<dbReference type="PROSITE" id="PS50103">
    <property type="entry name" value="ZF_C3H1"/>
    <property type="match status" value="1"/>
</dbReference>
<keyword evidence="3 7" id="KW-0863">Zinc-finger</keyword>
<evidence type="ECO:0000256" key="1">
    <source>
        <dbReference type="ARBA" id="ARBA00022723"/>
    </source>
</evidence>
<dbReference type="GO" id="GO:0008270">
    <property type="term" value="F:zinc ion binding"/>
    <property type="evidence" value="ECO:0007669"/>
    <property type="project" value="UniProtKB-KW"/>
</dbReference>
<dbReference type="Gramene" id="Solyc10g080260.2.1">
    <property type="protein sequence ID" value="Solyc10g080260.2.1"/>
    <property type="gene ID" value="Solyc10g080260.2"/>
</dbReference>
<dbReference type="InParanoid" id="A0A3Q7IKM2"/>
<keyword evidence="1 7" id="KW-0479">Metal-binding</keyword>
<accession>A0A3Q7IKM2</accession>
<evidence type="ECO:0000259" key="9">
    <source>
        <dbReference type="PROSITE" id="PS50103"/>
    </source>
</evidence>
<dbReference type="Pfam" id="PF25512">
    <property type="entry name" value="zf-CCCH_AtC3H23"/>
    <property type="match status" value="1"/>
</dbReference>
<dbReference type="PANTHER" id="PTHR14493:SF129">
    <property type="entry name" value="ZINC FINGER CCCH DOMAIN-CONTAINING PROTEIN 30-LIKE"/>
    <property type="match status" value="1"/>
</dbReference>
<feature type="zinc finger region" description="C3H1-type" evidence="7">
    <location>
        <begin position="328"/>
        <end position="350"/>
    </location>
</feature>
<dbReference type="SUPFAM" id="SSF48403">
    <property type="entry name" value="Ankyrin repeat"/>
    <property type="match status" value="1"/>
</dbReference>
<dbReference type="InterPro" id="IPR000571">
    <property type="entry name" value="Znf_CCCH"/>
</dbReference>
<feature type="compositionally biased region" description="Low complexity" evidence="8">
    <location>
        <begin position="217"/>
        <end position="238"/>
    </location>
</feature>
<feature type="compositionally biased region" description="Polar residues" evidence="8">
    <location>
        <begin position="239"/>
        <end position="255"/>
    </location>
</feature>
<evidence type="ECO:0000256" key="7">
    <source>
        <dbReference type="PROSITE-ProRule" id="PRU00723"/>
    </source>
</evidence>
<dbReference type="GO" id="GO:0003677">
    <property type="term" value="F:DNA binding"/>
    <property type="evidence" value="ECO:0007669"/>
    <property type="project" value="UniProtKB-KW"/>
</dbReference>
<keyword evidence="4 7" id="KW-0862">Zinc</keyword>
<feature type="repeat" description="ANK" evidence="6">
    <location>
        <begin position="143"/>
        <end position="178"/>
    </location>
</feature>
<sequence>MSFVVFSPTLGGILLELCKSCLCLTIVLGYAQRAWSNHIKTCFLLQLLKPRLSNSTIETEDTFASLLELAANDDIEAFKIWIERDLASIHEVGLWYGRQKGSKQMVLDHRTPLMVAATYGSIDALKQILSLPEVDVNRSCGHDKSTALHCAASGGSLNAAEAVKLLLGAGADPHSKDINGHYPIDVIVVSPNFHPVKSCLESLLMTSTIGDCKLRVSVSTSSSSPPRSPSPGNRSPYSASDSTFSPKSAKSSDLPSYSIPEKKEYPVDPSLPDIKNDIYSSDEFRMFSFKIRPCSRAYSHDWTECPFLHPGENARRRDPRKYHYSCVPCPEFRKGACQRGDMCEYAHGVFECWLHPAQYRTRLCKDGIDCNRRVCFFAHKQDDLRPLYVSTGSAVPSPCGNSAAVNAMDFAAAMGLIPGSPSSVSVMSPSPFTPPVSPSANGISSMGWAQRNAPPLHLPGSFVHSSRLWSSLSARGIPAADLSTCPDFDVQRQQFLNEFSCLSQRNSMSSDSLNHSVRPMTFTRANLEDYFPAESSSPRFSDRTVAQSVYSPTHKSAVCSPFQQQQQNLLSPINTNFSPRNIDNPLLQASFGVPSSGKMSPRAMEPISPRNSRVSILAQRDRQQQFRSLSSRDLGSNVSAIVGSPTDTWLKWGTDMGKPDWAVNTEELGRLRQSSSFKLANNGKEPDLSWVQSLVKESPPEMMKDKCVRHVSEPELTGAGADLVHGWRQKTLIDFFCLPKPCWVPVELAEVCSSCLLILDIFKSKVLVNRARQPWKLINNKHRKEVLNSEEYWPFFVFYLNLILAFLDMKISLYLIPLY</sequence>
<keyword evidence="6" id="KW-0040">ANK repeat</keyword>
<dbReference type="Gene3D" id="1.25.40.20">
    <property type="entry name" value="Ankyrin repeat-containing domain"/>
    <property type="match status" value="1"/>
</dbReference>
<keyword evidence="11" id="KW-1185">Reference proteome</keyword>
<evidence type="ECO:0000256" key="4">
    <source>
        <dbReference type="ARBA" id="ARBA00022833"/>
    </source>
</evidence>
<name>A0A3Q7IKM2_SOLLC</name>
<dbReference type="InterPro" id="IPR045234">
    <property type="entry name" value="Unkempt-like"/>
</dbReference>
<dbReference type="Pfam" id="PF00642">
    <property type="entry name" value="zf-CCCH"/>
    <property type="match status" value="1"/>
</dbReference>
<dbReference type="Gene3D" id="3.30.1370.210">
    <property type="match status" value="1"/>
</dbReference>
<organism evidence="10">
    <name type="scientific">Solanum lycopersicum</name>
    <name type="common">Tomato</name>
    <name type="synonym">Lycopersicon esculentum</name>
    <dbReference type="NCBI Taxonomy" id="4081"/>
    <lineage>
        <taxon>Eukaryota</taxon>
        <taxon>Viridiplantae</taxon>
        <taxon>Streptophyta</taxon>
        <taxon>Embryophyta</taxon>
        <taxon>Tracheophyta</taxon>
        <taxon>Spermatophyta</taxon>
        <taxon>Magnoliopsida</taxon>
        <taxon>eudicotyledons</taxon>
        <taxon>Gunneridae</taxon>
        <taxon>Pentapetalae</taxon>
        <taxon>asterids</taxon>
        <taxon>lamiids</taxon>
        <taxon>Solanales</taxon>
        <taxon>Solanaceae</taxon>
        <taxon>Solanoideae</taxon>
        <taxon>Solaneae</taxon>
        <taxon>Solanum</taxon>
        <taxon>Solanum subgen. Lycopersicon</taxon>
    </lineage>
</organism>
<evidence type="ECO:0000256" key="6">
    <source>
        <dbReference type="PROSITE-ProRule" id="PRU00023"/>
    </source>
</evidence>
<reference evidence="10" key="1">
    <citation type="journal article" date="2012" name="Nature">
        <title>The tomato genome sequence provides insights into fleshy fruit evolution.</title>
        <authorList>
            <consortium name="Tomato Genome Consortium"/>
        </authorList>
    </citation>
    <scope>NUCLEOTIDE SEQUENCE [LARGE SCALE GENOMIC DNA]</scope>
    <source>
        <strain evidence="10">cv. Heinz 1706</strain>
    </source>
</reference>
<feature type="region of interest" description="Disordered" evidence="8">
    <location>
        <begin position="217"/>
        <end position="264"/>
    </location>
</feature>
<proteinExistence type="predicted"/>
<evidence type="ECO:0000313" key="11">
    <source>
        <dbReference type="Proteomes" id="UP000004994"/>
    </source>
</evidence>
<dbReference type="PROSITE" id="PS50088">
    <property type="entry name" value="ANK_REPEAT"/>
    <property type="match status" value="1"/>
</dbReference>
<dbReference type="InterPro" id="IPR002110">
    <property type="entry name" value="Ankyrin_rpt"/>
</dbReference>
<evidence type="ECO:0000256" key="5">
    <source>
        <dbReference type="ARBA" id="ARBA00023125"/>
    </source>
</evidence>
<dbReference type="InterPro" id="IPR057444">
    <property type="entry name" value="Znf-CCCH_AtC3H23-like"/>
</dbReference>
<feature type="domain" description="C3H1-type" evidence="9">
    <location>
        <begin position="328"/>
        <end position="350"/>
    </location>
</feature>
<evidence type="ECO:0000256" key="2">
    <source>
        <dbReference type="ARBA" id="ARBA00022737"/>
    </source>
</evidence>
<dbReference type="AlphaFoldDB" id="A0A3Q7IKM2"/>
<dbReference type="SMART" id="SM00248">
    <property type="entry name" value="ANK"/>
    <property type="match status" value="2"/>
</dbReference>
<dbReference type="PaxDb" id="4081-Solyc10g080260.1.1"/>
<evidence type="ECO:0000256" key="8">
    <source>
        <dbReference type="SAM" id="MobiDB-lite"/>
    </source>
</evidence>
<dbReference type="Proteomes" id="UP000004994">
    <property type="component" value="Chromosome 10"/>
</dbReference>